<dbReference type="RefSeq" id="WP_090868927.1">
    <property type="nucleotide sequence ID" value="NZ_FOHE01000006.1"/>
</dbReference>
<dbReference type="PANTHER" id="PTHR30478:SF0">
    <property type="entry name" value="BETA SLIDING CLAMP"/>
    <property type="match status" value="1"/>
</dbReference>
<dbReference type="GO" id="GO:0003677">
    <property type="term" value="F:DNA binding"/>
    <property type="evidence" value="ECO:0007669"/>
    <property type="project" value="UniProtKB-UniRule"/>
</dbReference>
<feature type="domain" description="DNA polymerase III beta sliding clamp central" evidence="12">
    <location>
        <begin position="135"/>
        <end position="248"/>
    </location>
</feature>
<dbReference type="InterPro" id="IPR001001">
    <property type="entry name" value="DNA_polIII_beta"/>
</dbReference>
<keyword evidence="9" id="KW-0238">DNA-binding</keyword>
<keyword evidence="8 10" id="KW-0239">DNA-directed DNA polymerase</keyword>
<organism evidence="14 15">
    <name type="scientific">Oceanobacillus limi</name>
    <dbReference type="NCBI Taxonomy" id="930131"/>
    <lineage>
        <taxon>Bacteria</taxon>
        <taxon>Bacillati</taxon>
        <taxon>Bacillota</taxon>
        <taxon>Bacilli</taxon>
        <taxon>Bacillales</taxon>
        <taxon>Bacillaceae</taxon>
        <taxon>Oceanobacillus</taxon>
    </lineage>
</organism>
<evidence type="ECO:0000256" key="7">
    <source>
        <dbReference type="ARBA" id="ARBA00022705"/>
    </source>
</evidence>
<keyword evidence="4 10" id="KW-0963">Cytoplasm</keyword>
<evidence type="ECO:0000256" key="6">
    <source>
        <dbReference type="ARBA" id="ARBA00022695"/>
    </source>
</evidence>
<keyword evidence="7 10" id="KW-0235">DNA replication</keyword>
<comment type="subcellular location">
    <subcellularLocation>
        <location evidence="1 10">Cytoplasm</location>
    </subcellularLocation>
</comment>
<dbReference type="InterPro" id="IPR046938">
    <property type="entry name" value="DNA_clamp_sf"/>
</dbReference>
<dbReference type="OrthoDB" id="8421503at2"/>
<comment type="function">
    <text evidence="10">Confers DNA tethering and processivity to DNA polymerases and other proteins. Acts as a clamp, forming a ring around DNA (a reaction catalyzed by the clamp-loading complex) which diffuses in an ATP-independent manner freely and bidirectionally along dsDNA. Initially characterized for its ability to contact the catalytic subunit of DNA polymerase III (Pol III), a complex, multichain enzyme responsible for most of the replicative synthesis in bacteria; Pol III exhibits 3'-5' exonuclease proofreading activity. The beta chain is required for initiation of replication as well as for processivity of DNA replication.</text>
</comment>
<evidence type="ECO:0000313" key="14">
    <source>
        <dbReference type="EMBL" id="SET18389.1"/>
    </source>
</evidence>
<dbReference type="Pfam" id="PF02767">
    <property type="entry name" value="DNA_pol3_beta_2"/>
    <property type="match status" value="1"/>
</dbReference>
<evidence type="ECO:0000256" key="8">
    <source>
        <dbReference type="ARBA" id="ARBA00022932"/>
    </source>
</evidence>
<dbReference type="GO" id="GO:0009360">
    <property type="term" value="C:DNA polymerase III complex"/>
    <property type="evidence" value="ECO:0007669"/>
    <property type="project" value="InterPro"/>
</dbReference>
<comment type="similarity">
    <text evidence="2 10">Belongs to the beta sliding clamp family.</text>
</comment>
<evidence type="ECO:0000259" key="11">
    <source>
        <dbReference type="Pfam" id="PF00712"/>
    </source>
</evidence>
<reference evidence="14 15" key="1">
    <citation type="submission" date="2016-10" db="EMBL/GenBank/DDBJ databases">
        <authorList>
            <person name="de Groot N.N."/>
        </authorList>
    </citation>
    <scope>NUCLEOTIDE SEQUENCE [LARGE SCALE GENOMIC DNA]</scope>
    <source>
        <strain evidence="14 15">IBRC-M 10780</strain>
    </source>
</reference>
<evidence type="ECO:0000256" key="4">
    <source>
        <dbReference type="ARBA" id="ARBA00022490"/>
    </source>
</evidence>
<dbReference type="PIRSF" id="PIRSF000804">
    <property type="entry name" value="DNA_pol_III_b"/>
    <property type="match status" value="1"/>
</dbReference>
<dbReference type="GO" id="GO:0003887">
    <property type="term" value="F:DNA-directed DNA polymerase activity"/>
    <property type="evidence" value="ECO:0007669"/>
    <property type="project" value="UniProtKB-UniRule"/>
</dbReference>
<comment type="subunit">
    <text evidence="10">Forms a ring-shaped head-to-tail homodimer around DNA.</text>
</comment>
<keyword evidence="5 10" id="KW-0808">Transferase</keyword>
<dbReference type="Gene3D" id="3.70.10.10">
    <property type="match status" value="1"/>
</dbReference>
<dbReference type="PANTHER" id="PTHR30478">
    <property type="entry name" value="DNA POLYMERASE III SUBUNIT BETA"/>
    <property type="match status" value="1"/>
</dbReference>
<dbReference type="InterPro" id="IPR022637">
    <property type="entry name" value="DNA_polIII_beta_cen"/>
</dbReference>
<dbReference type="GO" id="GO:0005737">
    <property type="term" value="C:cytoplasm"/>
    <property type="evidence" value="ECO:0007669"/>
    <property type="project" value="UniProtKB-SubCell"/>
</dbReference>
<dbReference type="Pfam" id="PF02768">
    <property type="entry name" value="DNA_pol3_beta_3"/>
    <property type="match status" value="1"/>
</dbReference>
<dbReference type="InterPro" id="IPR022634">
    <property type="entry name" value="DNA_polIII_beta_N"/>
</dbReference>
<evidence type="ECO:0000256" key="2">
    <source>
        <dbReference type="ARBA" id="ARBA00010752"/>
    </source>
</evidence>
<keyword evidence="15" id="KW-1185">Reference proteome</keyword>
<gene>
    <name evidence="14" type="ORF">SAMN05216389_106210</name>
</gene>
<evidence type="ECO:0000256" key="9">
    <source>
        <dbReference type="ARBA" id="ARBA00023125"/>
    </source>
</evidence>
<dbReference type="STRING" id="930131.SAMN05216389_106210"/>
<sequence length="381" mass="41916">MEFTVNLPYFKKAISIVSNIVSAKTTLSLLTGVKLVASADKLTLIGSNADVIIQKDIPKYMDGKQVLEVYQPGSIILSAKYLSDLVSKLPGEIHIKVNEHDRVTIQSEEVITTFNGMNPDDYPTVPSVKEISRVQLASNELAEIIKQTGFAVSKNESRPVLTGVQFSLKDNELIAVATNSHRLALRKQKVRTGDNCTCIIPSNTLQELTKIIGTGSTPINVSISEKHIAFEAELTTLYSKLIEGNYPDISTLVPAESKTILTLDTKNLLNGIDRARLFASDRKNNNIHIESEDSSMMKISSNSTEIGNIEETQAIYSIEGEKQFKIALDGNLIVDALKVIKEELVMISINGSIRPVLMQPKGNNNYLHLISPVRSYETANT</sequence>
<dbReference type="NCBIfam" id="TIGR00663">
    <property type="entry name" value="dnan"/>
    <property type="match status" value="1"/>
</dbReference>
<dbReference type="SUPFAM" id="SSF55979">
    <property type="entry name" value="DNA clamp"/>
    <property type="match status" value="3"/>
</dbReference>
<evidence type="ECO:0000256" key="3">
    <source>
        <dbReference type="ARBA" id="ARBA00021035"/>
    </source>
</evidence>
<proteinExistence type="inferred from homology"/>
<dbReference type="AlphaFoldDB" id="A0A1I0CFP8"/>
<protein>
    <recommendedName>
        <fullName evidence="3 10">Beta sliding clamp</fullName>
    </recommendedName>
</protein>
<evidence type="ECO:0000313" key="15">
    <source>
        <dbReference type="Proteomes" id="UP000198618"/>
    </source>
</evidence>
<evidence type="ECO:0000256" key="1">
    <source>
        <dbReference type="ARBA" id="ARBA00004496"/>
    </source>
</evidence>
<dbReference type="InterPro" id="IPR022635">
    <property type="entry name" value="DNA_polIII_beta_C"/>
</dbReference>
<dbReference type="GO" id="GO:0006271">
    <property type="term" value="P:DNA strand elongation involved in DNA replication"/>
    <property type="evidence" value="ECO:0007669"/>
    <property type="project" value="TreeGrafter"/>
</dbReference>
<name>A0A1I0CFP8_9BACI</name>
<dbReference type="CDD" id="cd00140">
    <property type="entry name" value="beta_clamp"/>
    <property type="match status" value="1"/>
</dbReference>
<dbReference type="EMBL" id="FOHE01000006">
    <property type="protein sequence ID" value="SET18389.1"/>
    <property type="molecule type" value="Genomic_DNA"/>
</dbReference>
<dbReference type="Pfam" id="PF00712">
    <property type="entry name" value="DNA_pol3_beta"/>
    <property type="match status" value="1"/>
</dbReference>
<accession>A0A1I0CFP8</accession>
<evidence type="ECO:0000256" key="5">
    <source>
        <dbReference type="ARBA" id="ARBA00022679"/>
    </source>
</evidence>
<feature type="domain" description="DNA polymerase III beta sliding clamp C-terminal" evidence="13">
    <location>
        <begin position="251"/>
        <end position="374"/>
    </location>
</feature>
<evidence type="ECO:0000259" key="13">
    <source>
        <dbReference type="Pfam" id="PF02768"/>
    </source>
</evidence>
<evidence type="ECO:0000259" key="12">
    <source>
        <dbReference type="Pfam" id="PF02767"/>
    </source>
</evidence>
<feature type="domain" description="DNA polymerase III beta sliding clamp N-terminal" evidence="11">
    <location>
        <begin position="1"/>
        <end position="126"/>
    </location>
</feature>
<dbReference type="GO" id="GO:0008408">
    <property type="term" value="F:3'-5' exonuclease activity"/>
    <property type="evidence" value="ECO:0007669"/>
    <property type="project" value="InterPro"/>
</dbReference>
<dbReference type="Proteomes" id="UP000198618">
    <property type="component" value="Unassembled WGS sequence"/>
</dbReference>
<dbReference type="SMART" id="SM00480">
    <property type="entry name" value="POL3Bc"/>
    <property type="match status" value="1"/>
</dbReference>
<keyword evidence="6 10" id="KW-0548">Nucleotidyltransferase</keyword>
<evidence type="ECO:0000256" key="10">
    <source>
        <dbReference type="PIRNR" id="PIRNR000804"/>
    </source>
</evidence>
<dbReference type="Gene3D" id="3.10.150.10">
    <property type="entry name" value="DNA Polymerase III, subunit A, domain 2"/>
    <property type="match status" value="1"/>
</dbReference>